<dbReference type="HOGENOM" id="CLU_000960_28_0_4"/>
<organism evidence="10 11">
    <name type="scientific">Advenella kashmirensis W13003</name>
    <dbReference type="NCBI Taxonomy" id="1424334"/>
    <lineage>
        <taxon>Bacteria</taxon>
        <taxon>Pseudomonadati</taxon>
        <taxon>Pseudomonadota</taxon>
        <taxon>Betaproteobacteria</taxon>
        <taxon>Burkholderiales</taxon>
        <taxon>Alcaligenaceae</taxon>
    </lineage>
</organism>
<feature type="transmembrane region" description="Helical" evidence="8">
    <location>
        <begin position="373"/>
        <end position="397"/>
    </location>
</feature>
<comment type="subcellular location">
    <subcellularLocation>
        <location evidence="1">Cell membrane</location>
        <topology evidence="1">Multi-pass membrane protein</topology>
    </subcellularLocation>
</comment>
<evidence type="ECO:0000256" key="3">
    <source>
        <dbReference type="ARBA" id="ARBA00022448"/>
    </source>
</evidence>
<dbReference type="PROSITE" id="PS50850">
    <property type="entry name" value="MFS"/>
    <property type="match status" value="1"/>
</dbReference>
<dbReference type="InterPro" id="IPR011701">
    <property type="entry name" value="MFS"/>
</dbReference>
<feature type="transmembrane region" description="Helical" evidence="8">
    <location>
        <begin position="21"/>
        <end position="39"/>
    </location>
</feature>
<feature type="transmembrane region" description="Helical" evidence="8">
    <location>
        <begin position="487"/>
        <end position="504"/>
    </location>
</feature>
<dbReference type="PANTHER" id="PTHR42718">
    <property type="entry name" value="MAJOR FACILITATOR SUPERFAMILY MULTIDRUG TRANSPORTER MFSC"/>
    <property type="match status" value="1"/>
</dbReference>
<dbReference type="Gene3D" id="1.20.1250.20">
    <property type="entry name" value="MFS general substrate transporter like domains"/>
    <property type="match status" value="1"/>
</dbReference>
<dbReference type="Proteomes" id="UP000018733">
    <property type="component" value="Unassembled WGS sequence"/>
</dbReference>
<evidence type="ECO:0000256" key="5">
    <source>
        <dbReference type="ARBA" id="ARBA00022692"/>
    </source>
</evidence>
<dbReference type="AlphaFoldDB" id="V8QXL0"/>
<feature type="transmembrane region" description="Helical" evidence="8">
    <location>
        <begin position="117"/>
        <end position="139"/>
    </location>
</feature>
<dbReference type="InterPro" id="IPR004638">
    <property type="entry name" value="EmrB-like"/>
</dbReference>
<accession>V8QXL0</accession>
<evidence type="ECO:0000259" key="9">
    <source>
        <dbReference type="PROSITE" id="PS50850"/>
    </source>
</evidence>
<evidence type="ECO:0000256" key="1">
    <source>
        <dbReference type="ARBA" id="ARBA00004651"/>
    </source>
</evidence>
<feature type="transmembrane region" description="Helical" evidence="8">
    <location>
        <begin position="243"/>
        <end position="261"/>
    </location>
</feature>
<evidence type="ECO:0000256" key="4">
    <source>
        <dbReference type="ARBA" id="ARBA00022475"/>
    </source>
</evidence>
<evidence type="ECO:0000313" key="11">
    <source>
        <dbReference type="Proteomes" id="UP000018733"/>
    </source>
</evidence>
<dbReference type="PRINTS" id="PR01036">
    <property type="entry name" value="TCRTETB"/>
</dbReference>
<feature type="transmembrane region" description="Helical" evidence="8">
    <location>
        <begin position="212"/>
        <end position="231"/>
    </location>
</feature>
<dbReference type="EMBL" id="AYXT01000001">
    <property type="protein sequence ID" value="ETF04392.1"/>
    <property type="molecule type" value="Genomic_DNA"/>
</dbReference>
<feature type="transmembrane region" description="Helical" evidence="8">
    <location>
        <begin position="151"/>
        <end position="174"/>
    </location>
</feature>
<feature type="transmembrane region" description="Helical" evidence="8">
    <location>
        <begin position="342"/>
        <end position="361"/>
    </location>
</feature>
<sequence length="521" mass="56705">MSNEKAKAGPPGTPAQPFAPASLWLTTLGLCLATFMQVLDTTIANVSLPTIAGNLGVSSSQSTWIITSFAVSNAITLPLTGFLSRRFGEVRLFNICTVLFVITSFLCGISSNMTELIIFRALQGAVAGPMYPITQSLLISIYPAARRGMALAILAMVTVVAPVAGPILGGWITSSYSWEWIFFINIPVGLLASFIVFVQMRARPVTTVKSGVDYMGLILLIIAVGSLQVVLDLGNEKDWFGSSFIVVLTIVAVIGTIAFLIWELTHPDPIVNLTLFRHRNFAFGTIALIFGYSAFFAIGLLIPLWLQRTLNYDSMWSGIVSAPIGILPVFLAPIVGKYANRVDLRILASLSFVVMSFTSFWRSDFTTDLDYMHIAMTQLVLGLGVAFFFMPVLTILLSDLRSDEIAAGSGLAAFLRVLGGSFSASITTFLWDHRTVIHHAQLSENINIYNPTAVEALKQYGDTTEIAAYNINNLINQQALQISFNEVFWGLGWLFVLLVGLVWLTRPPFMAKPGAPPSGGH</sequence>
<feature type="transmembrane region" description="Helical" evidence="8">
    <location>
        <begin position="64"/>
        <end position="83"/>
    </location>
</feature>
<keyword evidence="11" id="KW-1185">Reference proteome</keyword>
<protein>
    <submittedName>
        <fullName evidence="10">Multidrug resistance protein B</fullName>
    </submittedName>
</protein>
<dbReference type="STRING" id="1424334.W822_04370"/>
<dbReference type="NCBIfam" id="TIGR00711">
    <property type="entry name" value="efflux_EmrB"/>
    <property type="match status" value="1"/>
</dbReference>
<dbReference type="PATRIC" id="fig|1424334.3.peg.878"/>
<dbReference type="InterPro" id="IPR036259">
    <property type="entry name" value="MFS_trans_sf"/>
</dbReference>
<dbReference type="GO" id="GO:0022857">
    <property type="term" value="F:transmembrane transporter activity"/>
    <property type="evidence" value="ECO:0007669"/>
    <property type="project" value="InterPro"/>
</dbReference>
<dbReference type="CDD" id="cd17503">
    <property type="entry name" value="MFS_LmrB_MDR_like"/>
    <property type="match status" value="1"/>
</dbReference>
<comment type="caution">
    <text evidence="10">The sequence shown here is derived from an EMBL/GenBank/DDBJ whole genome shotgun (WGS) entry which is preliminary data.</text>
</comment>
<keyword evidence="5 8" id="KW-0812">Transmembrane</keyword>
<evidence type="ECO:0000256" key="2">
    <source>
        <dbReference type="ARBA" id="ARBA00008537"/>
    </source>
</evidence>
<keyword evidence="6 8" id="KW-1133">Transmembrane helix</keyword>
<keyword evidence="7 8" id="KW-0472">Membrane</keyword>
<feature type="transmembrane region" description="Helical" evidence="8">
    <location>
        <begin position="314"/>
        <end position="335"/>
    </location>
</feature>
<evidence type="ECO:0000256" key="6">
    <source>
        <dbReference type="ARBA" id="ARBA00022989"/>
    </source>
</evidence>
<dbReference type="InterPro" id="IPR020846">
    <property type="entry name" value="MFS_dom"/>
</dbReference>
<feature type="transmembrane region" description="Helical" evidence="8">
    <location>
        <begin position="281"/>
        <end position="302"/>
    </location>
</feature>
<dbReference type="PANTHER" id="PTHR42718:SF9">
    <property type="entry name" value="MAJOR FACILITATOR SUPERFAMILY MULTIDRUG TRANSPORTER MFSC"/>
    <property type="match status" value="1"/>
</dbReference>
<dbReference type="SUPFAM" id="SSF103473">
    <property type="entry name" value="MFS general substrate transporter"/>
    <property type="match status" value="1"/>
</dbReference>
<keyword evidence="3" id="KW-0813">Transport</keyword>
<dbReference type="Pfam" id="PF07690">
    <property type="entry name" value="MFS_1"/>
    <property type="match status" value="1"/>
</dbReference>
<feature type="transmembrane region" description="Helical" evidence="8">
    <location>
        <begin position="180"/>
        <end position="200"/>
    </location>
</feature>
<gene>
    <name evidence="10" type="primary">emrB</name>
    <name evidence="10" type="ORF">W822_04370</name>
</gene>
<keyword evidence="4" id="KW-1003">Cell membrane</keyword>
<name>V8QXL0_9BURK</name>
<comment type="similarity">
    <text evidence="2">Belongs to the major facilitator superfamily. EmrB family.</text>
</comment>
<dbReference type="eggNOG" id="COG2814">
    <property type="taxonomic scope" value="Bacteria"/>
</dbReference>
<evidence type="ECO:0000256" key="8">
    <source>
        <dbReference type="SAM" id="Phobius"/>
    </source>
</evidence>
<feature type="transmembrane region" description="Helical" evidence="8">
    <location>
        <begin position="92"/>
        <end position="111"/>
    </location>
</feature>
<feature type="domain" description="Major facilitator superfamily (MFS) profile" evidence="9">
    <location>
        <begin position="26"/>
        <end position="510"/>
    </location>
</feature>
<dbReference type="Gene3D" id="1.20.1720.10">
    <property type="entry name" value="Multidrug resistance protein D"/>
    <property type="match status" value="1"/>
</dbReference>
<dbReference type="RefSeq" id="WP_024003938.1">
    <property type="nucleotide sequence ID" value="NZ_KI650979.1"/>
</dbReference>
<reference evidence="10 11" key="1">
    <citation type="journal article" date="2014" name="Genome Announc.">
        <title>Draft Genome Sequence of Advenella kashmirensis Strain W13003, a Polycyclic Aromatic Hydrocarbon-Degrading Bacterium.</title>
        <authorList>
            <person name="Wang X."/>
            <person name="Jin D."/>
            <person name="Zhou L."/>
            <person name="Wu L."/>
            <person name="An W."/>
            <person name="Zhao L."/>
        </authorList>
    </citation>
    <scope>NUCLEOTIDE SEQUENCE [LARGE SCALE GENOMIC DNA]</scope>
    <source>
        <strain evidence="10 11">W13003</strain>
    </source>
</reference>
<evidence type="ECO:0000256" key="7">
    <source>
        <dbReference type="ARBA" id="ARBA00023136"/>
    </source>
</evidence>
<proteinExistence type="inferred from homology"/>
<evidence type="ECO:0000313" key="10">
    <source>
        <dbReference type="EMBL" id="ETF04392.1"/>
    </source>
</evidence>
<dbReference type="GO" id="GO:0005886">
    <property type="term" value="C:plasma membrane"/>
    <property type="evidence" value="ECO:0007669"/>
    <property type="project" value="UniProtKB-SubCell"/>
</dbReference>